<name>A0ABY8UDU1_TETOB</name>
<accession>A0ABY8UDU1</accession>
<proteinExistence type="predicted"/>
<protein>
    <recommendedName>
        <fullName evidence="3">Apple domain-containing protein</fullName>
    </recommendedName>
</protein>
<evidence type="ECO:0000313" key="1">
    <source>
        <dbReference type="EMBL" id="WIA18818.1"/>
    </source>
</evidence>
<gene>
    <name evidence="1" type="ORF">OEZ85_003499</name>
</gene>
<organism evidence="1 2">
    <name type="scientific">Tetradesmus obliquus</name>
    <name type="common">Green alga</name>
    <name type="synonym">Acutodesmus obliquus</name>
    <dbReference type="NCBI Taxonomy" id="3088"/>
    <lineage>
        <taxon>Eukaryota</taxon>
        <taxon>Viridiplantae</taxon>
        <taxon>Chlorophyta</taxon>
        <taxon>core chlorophytes</taxon>
        <taxon>Chlorophyceae</taxon>
        <taxon>CS clade</taxon>
        <taxon>Sphaeropleales</taxon>
        <taxon>Scenedesmaceae</taxon>
        <taxon>Tetradesmus</taxon>
    </lineage>
</organism>
<keyword evidence="2" id="KW-1185">Reference proteome</keyword>
<dbReference type="EMBL" id="CP126217">
    <property type="protein sequence ID" value="WIA18818.1"/>
    <property type="molecule type" value="Genomic_DNA"/>
</dbReference>
<dbReference type="Proteomes" id="UP001244341">
    <property type="component" value="Chromosome 10b"/>
</dbReference>
<sequence>MSVLLSAAVPAGSADLTSTQQLASGVVLRRFSRLVAGRVLVRDVASLAYGGTPEAFDAAGCERHCFRTPGCNAWAVCSYDPATMAGKVHPGCGAGCLAYKATATDYAAPDADIHVERCSTFCSVRMANVPPLPADFAGPFNAIRLCAWGCRDNKVCQPSDSAPGSCTYPDCLYREQKYETDRWALGKCTLLQVDAANPALVQGEAGSGWVSGTISNPTGCSDVSAHTCEQCHKLAGGSAAAAAEGCRACIRAKNVTAALEVSMGDMAEIWCKGPDGLYAMIAADGNTRFSEFGCLYDVGVVMQGASVKTAGASRTECEARRVRDVCQDEDYTC</sequence>
<reference evidence="1 2" key="1">
    <citation type="submission" date="2023-05" db="EMBL/GenBank/DDBJ databases">
        <title>A 100% complete, gapless, phased diploid assembly of the Scenedesmus obliquus UTEX 3031 genome.</title>
        <authorList>
            <person name="Biondi T.C."/>
            <person name="Hanschen E.R."/>
            <person name="Kwon T."/>
            <person name="Eng W."/>
            <person name="Kruse C.P.S."/>
            <person name="Koehler S.I."/>
            <person name="Kunde Y."/>
            <person name="Gleasner C.D."/>
            <person name="You Mak K.T."/>
            <person name="Polle J."/>
            <person name="Hovde B.T."/>
            <person name="Starkenburg S.R."/>
        </authorList>
    </citation>
    <scope>NUCLEOTIDE SEQUENCE [LARGE SCALE GENOMIC DNA]</scope>
    <source>
        <strain evidence="1 2">DOE0152z</strain>
    </source>
</reference>
<evidence type="ECO:0000313" key="2">
    <source>
        <dbReference type="Proteomes" id="UP001244341"/>
    </source>
</evidence>
<evidence type="ECO:0008006" key="3">
    <source>
        <dbReference type="Google" id="ProtNLM"/>
    </source>
</evidence>